<evidence type="ECO:0000256" key="4">
    <source>
        <dbReference type="SAM" id="MobiDB-lite"/>
    </source>
</evidence>
<evidence type="ECO:0000256" key="1">
    <source>
        <dbReference type="ARBA" id="ARBA00022468"/>
    </source>
</evidence>
<dbReference type="GO" id="GO:0006913">
    <property type="term" value="P:nucleocytoplasmic transport"/>
    <property type="evidence" value="ECO:0007669"/>
    <property type="project" value="TreeGrafter"/>
</dbReference>
<comment type="caution">
    <text evidence="6">The sequence shown here is derived from an EMBL/GenBank/DDBJ whole genome shotgun (WGS) entry which is preliminary data.</text>
</comment>
<dbReference type="InterPro" id="IPR036720">
    <property type="entry name" value="RanGAP1_C_sf"/>
</dbReference>
<dbReference type="AlphaFoldDB" id="A0A2G8JPC6"/>
<protein>
    <submittedName>
        <fullName evidence="6">Putative ran GTPase-activating protein 1</fullName>
    </submittedName>
</protein>
<dbReference type="GO" id="GO:0031267">
    <property type="term" value="F:small GTPase binding"/>
    <property type="evidence" value="ECO:0007669"/>
    <property type="project" value="TreeGrafter"/>
</dbReference>
<dbReference type="OrthoDB" id="184583at2759"/>
<dbReference type="PANTHER" id="PTHR24113">
    <property type="entry name" value="RAN GTPASE-ACTIVATING PROTEIN 1"/>
    <property type="match status" value="1"/>
</dbReference>
<proteinExistence type="predicted"/>
<dbReference type="SUPFAM" id="SSF69099">
    <property type="entry name" value="Ran-GTPase activating protein 1 (RanGAP1), C-terminal domain"/>
    <property type="match status" value="1"/>
</dbReference>
<dbReference type="PANTHER" id="PTHR24113:SF12">
    <property type="entry name" value="RAN GTPASE-ACTIVATING PROTEIN 1"/>
    <property type="match status" value="1"/>
</dbReference>
<dbReference type="InterPro" id="IPR027038">
    <property type="entry name" value="RanGap"/>
</dbReference>
<dbReference type="InterPro" id="IPR032675">
    <property type="entry name" value="LRR_dom_sf"/>
</dbReference>
<keyword evidence="3" id="KW-0677">Repeat</keyword>
<dbReference type="GO" id="GO:0007165">
    <property type="term" value="P:signal transduction"/>
    <property type="evidence" value="ECO:0007669"/>
    <property type="project" value="InterPro"/>
</dbReference>
<reference evidence="6 7" key="1">
    <citation type="journal article" date="2017" name="PLoS Biol.">
        <title>The sea cucumber genome provides insights into morphological evolution and visceral regeneration.</title>
        <authorList>
            <person name="Zhang X."/>
            <person name="Sun L."/>
            <person name="Yuan J."/>
            <person name="Sun Y."/>
            <person name="Gao Y."/>
            <person name="Zhang L."/>
            <person name="Li S."/>
            <person name="Dai H."/>
            <person name="Hamel J.F."/>
            <person name="Liu C."/>
            <person name="Yu Y."/>
            <person name="Liu S."/>
            <person name="Lin W."/>
            <person name="Guo K."/>
            <person name="Jin S."/>
            <person name="Xu P."/>
            <person name="Storey K.B."/>
            <person name="Huan P."/>
            <person name="Zhang T."/>
            <person name="Zhou Y."/>
            <person name="Zhang J."/>
            <person name="Lin C."/>
            <person name="Li X."/>
            <person name="Xing L."/>
            <person name="Huo D."/>
            <person name="Sun M."/>
            <person name="Wang L."/>
            <person name="Mercier A."/>
            <person name="Li F."/>
            <person name="Yang H."/>
            <person name="Xiang J."/>
        </authorList>
    </citation>
    <scope>NUCLEOTIDE SEQUENCE [LARGE SCALE GENOMIC DNA]</scope>
    <source>
        <strain evidence="6">Shaxun</strain>
        <tissue evidence="6">Muscle</tissue>
    </source>
</reference>
<dbReference type="InterPro" id="IPR001611">
    <property type="entry name" value="Leu-rich_rpt"/>
</dbReference>
<feature type="compositionally biased region" description="Acidic residues" evidence="4">
    <location>
        <begin position="357"/>
        <end position="381"/>
    </location>
</feature>
<dbReference type="Pfam" id="PF13516">
    <property type="entry name" value="LRR_6"/>
    <property type="match status" value="3"/>
</dbReference>
<organism evidence="6 7">
    <name type="scientific">Stichopus japonicus</name>
    <name type="common">Sea cucumber</name>
    <dbReference type="NCBI Taxonomy" id="307972"/>
    <lineage>
        <taxon>Eukaryota</taxon>
        <taxon>Metazoa</taxon>
        <taxon>Echinodermata</taxon>
        <taxon>Eleutherozoa</taxon>
        <taxon>Echinozoa</taxon>
        <taxon>Holothuroidea</taxon>
        <taxon>Aspidochirotacea</taxon>
        <taxon>Aspidochirotida</taxon>
        <taxon>Stichopodidae</taxon>
        <taxon>Apostichopus</taxon>
    </lineage>
</organism>
<dbReference type="SMART" id="SM00368">
    <property type="entry name" value="LRR_RI"/>
    <property type="match status" value="7"/>
</dbReference>
<sequence>MADVAAVTDLLAQASVEQPLAEVSFAGQGLKLDSADDAAVVVNAIKESPEMHILALNGNTVGVEAAAAIAKALEDKSELQRIRWFDMFTGRLRSEIPPALRGLGASIMKSGAHLVEINLSDNAFGPDGVKAVKDLLESPACYTLQELRFNNQGLGIGGKILAESLIKCHQESSKAGKPLALKVFIAGRNRLENPGAIALSKAFKTIGTLEEIQMPQNGINPEGIEAMAEAVVSSPNLRIFNMNDNTFTARGAIAMSKALMKANNMEVLNFGDCLIRSEGASALAETITVALPNIREINFGFGEIGKDAGLKVVESVEKKTKLEKLELNGNLFGEDGVTLITATLEAIDKNDVLGSFSDDEGSDDEDDDKEEEEEEEEGEPELEVKGQSITPSPRKGDPDDLENIPPCTAADFLAFPSLIKYFGLGIDREQKLLEQLGDKVNDYEEVIKVFVKVAAVMDVNTPKVKNSVNQCADAILSKLFESDDCRPENIANEILVHLGYIKV</sequence>
<feature type="region of interest" description="Disordered" evidence="4">
    <location>
        <begin position="353"/>
        <end position="403"/>
    </location>
</feature>
<evidence type="ECO:0000256" key="2">
    <source>
        <dbReference type="ARBA" id="ARBA00022614"/>
    </source>
</evidence>
<dbReference type="Proteomes" id="UP000230750">
    <property type="component" value="Unassembled WGS sequence"/>
</dbReference>
<dbReference type="InterPro" id="IPR009109">
    <property type="entry name" value="Ran_GTPase_activating_1_C"/>
</dbReference>
<dbReference type="Pfam" id="PF07834">
    <property type="entry name" value="RanGAP1_C"/>
    <property type="match status" value="1"/>
</dbReference>
<dbReference type="GO" id="GO:0005634">
    <property type="term" value="C:nucleus"/>
    <property type="evidence" value="ECO:0007669"/>
    <property type="project" value="TreeGrafter"/>
</dbReference>
<keyword evidence="2" id="KW-0433">Leucine-rich repeat</keyword>
<dbReference type="Gene3D" id="1.25.40.200">
    <property type="entry name" value="Ran-GTPase activating protein 1, C-terminal domain"/>
    <property type="match status" value="1"/>
</dbReference>
<dbReference type="GO" id="GO:0048471">
    <property type="term" value="C:perinuclear region of cytoplasm"/>
    <property type="evidence" value="ECO:0007669"/>
    <property type="project" value="TreeGrafter"/>
</dbReference>
<dbReference type="SUPFAM" id="SSF52047">
    <property type="entry name" value="RNI-like"/>
    <property type="match status" value="1"/>
</dbReference>
<name>A0A2G8JPC6_STIJA</name>
<dbReference type="Gene3D" id="3.80.10.10">
    <property type="entry name" value="Ribonuclease Inhibitor"/>
    <property type="match status" value="1"/>
</dbReference>
<dbReference type="EMBL" id="MRZV01001485">
    <property type="protein sequence ID" value="PIK37548.1"/>
    <property type="molecule type" value="Genomic_DNA"/>
</dbReference>
<gene>
    <name evidence="6" type="ORF">BSL78_25618</name>
</gene>
<evidence type="ECO:0000256" key="3">
    <source>
        <dbReference type="ARBA" id="ARBA00022737"/>
    </source>
</evidence>
<dbReference type="STRING" id="307972.A0A2G8JPC6"/>
<accession>A0A2G8JPC6</accession>
<dbReference type="CDD" id="cd00116">
    <property type="entry name" value="LRR_RI"/>
    <property type="match status" value="1"/>
</dbReference>
<feature type="domain" description="Ran-GTPase activating protein 1 C-terminal" evidence="5">
    <location>
        <begin position="405"/>
        <end position="502"/>
    </location>
</feature>
<keyword evidence="7" id="KW-1185">Reference proteome</keyword>
<keyword evidence="1" id="KW-0343">GTPase activation</keyword>
<evidence type="ECO:0000259" key="5">
    <source>
        <dbReference type="Pfam" id="PF07834"/>
    </source>
</evidence>
<evidence type="ECO:0000313" key="7">
    <source>
        <dbReference type="Proteomes" id="UP000230750"/>
    </source>
</evidence>
<evidence type="ECO:0000313" key="6">
    <source>
        <dbReference type="EMBL" id="PIK37548.1"/>
    </source>
</evidence>
<dbReference type="GO" id="GO:0005096">
    <property type="term" value="F:GTPase activator activity"/>
    <property type="evidence" value="ECO:0007669"/>
    <property type="project" value="UniProtKB-KW"/>
</dbReference>
<dbReference type="GO" id="GO:0005829">
    <property type="term" value="C:cytosol"/>
    <property type="evidence" value="ECO:0007669"/>
    <property type="project" value="TreeGrafter"/>
</dbReference>